<keyword evidence="4 6" id="KW-0233">DNA recombination</keyword>
<dbReference type="SMART" id="SM00278">
    <property type="entry name" value="HhH1"/>
    <property type="match status" value="2"/>
</dbReference>
<keyword evidence="8" id="KW-0347">Helicase</keyword>
<keyword evidence="8" id="KW-0378">Hydrolase</keyword>
<dbReference type="Pfam" id="PF01330">
    <property type="entry name" value="RuvA_N"/>
    <property type="match status" value="1"/>
</dbReference>
<gene>
    <name evidence="6" type="primary">ruvA</name>
    <name evidence="8" type="ORF">C8D99_12418</name>
</gene>
<dbReference type="Proteomes" id="UP000295066">
    <property type="component" value="Unassembled WGS sequence"/>
</dbReference>
<keyword evidence="5 6" id="KW-0234">DNA repair</keyword>
<keyword evidence="1 6" id="KW-0963">Cytoplasm</keyword>
<evidence type="ECO:0000256" key="1">
    <source>
        <dbReference type="ARBA" id="ARBA00022490"/>
    </source>
</evidence>
<evidence type="ECO:0000256" key="3">
    <source>
        <dbReference type="ARBA" id="ARBA00023125"/>
    </source>
</evidence>
<comment type="caution">
    <text evidence="8">The sequence shown here is derived from an EMBL/GenBank/DDBJ whole genome shotgun (WGS) entry which is preliminary data.</text>
</comment>
<evidence type="ECO:0000256" key="2">
    <source>
        <dbReference type="ARBA" id="ARBA00022763"/>
    </source>
</evidence>
<accession>A0A4V3HFU2</accession>
<dbReference type="GO" id="GO:0048476">
    <property type="term" value="C:Holliday junction resolvase complex"/>
    <property type="evidence" value="ECO:0007669"/>
    <property type="project" value="UniProtKB-UniRule"/>
</dbReference>
<sequence length="200" mass="21639">MLRFLSGKVVSVSDALVVLDVAGFGFELLCTGRAAAMCREGEQALLVTHLQFAETGPSLFGFADERERGLFLKLTTVKGVGGKMAMNILKAAPADRVINWIVSSDVDSLVKIPGIGRKTAERLCFEMHRHLAGEFADPAFDGVSHEGRSLDLAMEGLRSLGFSQGDVAAVFRKLKNAGAVEEESTAEQLIRMALKELKRN</sequence>
<evidence type="ECO:0000259" key="7">
    <source>
        <dbReference type="SMART" id="SM00278"/>
    </source>
</evidence>
<keyword evidence="8" id="KW-0067">ATP-binding</keyword>
<dbReference type="Pfam" id="PF14520">
    <property type="entry name" value="HHH_5"/>
    <property type="match status" value="1"/>
</dbReference>
<comment type="subunit">
    <text evidence="6">Homotetramer. Forms an RuvA(8)-RuvB(12)-Holliday junction (HJ) complex. HJ DNA is sandwiched between 2 RuvA tetramers; dsDNA enters through RuvA and exits via RuvB. An RuvB hexamer assembles on each DNA strand where it exits the tetramer. Each RuvB hexamer is contacted by two RuvA subunits (via domain III) on 2 adjacent RuvB subunits; this complex drives branch migration. In the full resolvosome a probable DNA-RuvA(4)-RuvB(12)-RuvC(2) complex forms which resolves the HJ.</text>
</comment>
<evidence type="ECO:0000256" key="5">
    <source>
        <dbReference type="ARBA" id="ARBA00023204"/>
    </source>
</evidence>
<dbReference type="SUPFAM" id="SSF47781">
    <property type="entry name" value="RuvA domain 2-like"/>
    <property type="match status" value="1"/>
</dbReference>
<dbReference type="EMBL" id="SORI01000024">
    <property type="protein sequence ID" value="TDY55377.1"/>
    <property type="molecule type" value="Genomic_DNA"/>
</dbReference>
<evidence type="ECO:0000313" key="8">
    <source>
        <dbReference type="EMBL" id="TDY55377.1"/>
    </source>
</evidence>
<dbReference type="RefSeq" id="WP_166670190.1">
    <property type="nucleotide sequence ID" value="NZ_SORI01000024.1"/>
</dbReference>
<dbReference type="GO" id="GO:0009379">
    <property type="term" value="C:Holliday junction helicase complex"/>
    <property type="evidence" value="ECO:0007669"/>
    <property type="project" value="InterPro"/>
</dbReference>
<dbReference type="Pfam" id="PF07499">
    <property type="entry name" value="RuvA_C"/>
    <property type="match status" value="1"/>
</dbReference>
<dbReference type="InterPro" id="IPR010994">
    <property type="entry name" value="RuvA_2-like"/>
</dbReference>
<evidence type="ECO:0000256" key="6">
    <source>
        <dbReference type="HAMAP-Rule" id="MF_00031"/>
    </source>
</evidence>
<dbReference type="GO" id="GO:0006310">
    <property type="term" value="P:DNA recombination"/>
    <property type="evidence" value="ECO:0007669"/>
    <property type="project" value="UniProtKB-UniRule"/>
</dbReference>
<reference evidence="8 9" key="1">
    <citation type="submission" date="2019-03" db="EMBL/GenBank/DDBJ databases">
        <title>Genomic Encyclopedia of Type Strains, Phase IV (KMG-IV): sequencing the most valuable type-strain genomes for metagenomic binning, comparative biology and taxonomic classification.</title>
        <authorList>
            <person name="Goeker M."/>
        </authorList>
    </citation>
    <scope>NUCLEOTIDE SEQUENCE [LARGE SCALE GENOMIC DNA]</scope>
    <source>
        <strain evidence="8 9">DSM 25964</strain>
    </source>
</reference>
<feature type="domain" description="Helix-hairpin-helix DNA-binding motif class 1" evidence="7">
    <location>
        <begin position="107"/>
        <end position="126"/>
    </location>
</feature>
<evidence type="ECO:0000313" key="9">
    <source>
        <dbReference type="Proteomes" id="UP000295066"/>
    </source>
</evidence>
<dbReference type="Gene3D" id="2.40.50.140">
    <property type="entry name" value="Nucleic acid-binding proteins"/>
    <property type="match status" value="1"/>
</dbReference>
<dbReference type="GO" id="GO:0005737">
    <property type="term" value="C:cytoplasm"/>
    <property type="evidence" value="ECO:0007669"/>
    <property type="project" value="UniProtKB-SubCell"/>
</dbReference>
<dbReference type="AlphaFoldDB" id="A0A4V3HFU2"/>
<evidence type="ECO:0000256" key="4">
    <source>
        <dbReference type="ARBA" id="ARBA00023172"/>
    </source>
</evidence>
<dbReference type="Gene3D" id="1.10.8.10">
    <property type="entry name" value="DNA helicase RuvA subunit, C-terminal domain"/>
    <property type="match status" value="1"/>
</dbReference>
<keyword evidence="8" id="KW-0547">Nucleotide-binding</keyword>
<protein>
    <recommendedName>
        <fullName evidence="6">Holliday junction branch migration complex subunit RuvA</fullName>
    </recommendedName>
</protein>
<dbReference type="HAMAP" id="MF_00031">
    <property type="entry name" value="DNA_HJ_migration_RuvA"/>
    <property type="match status" value="1"/>
</dbReference>
<dbReference type="InterPro" id="IPR013849">
    <property type="entry name" value="DNA_helicase_Holl-junc_RuvA_I"/>
</dbReference>
<dbReference type="SUPFAM" id="SSF50249">
    <property type="entry name" value="Nucleic acid-binding proteins"/>
    <property type="match status" value="1"/>
</dbReference>
<dbReference type="InterPro" id="IPR000085">
    <property type="entry name" value="RuvA"/>
</dbReference>
<dbReference type="GO" id="GO:0006281">
    <property type="term" value="P:DNA repair"/>
    <property type="evidence" value="ECO:0007669"/>
    <property type="project" value="UniProtKB-UniRule"/>
</dbReference>
<dbReference type="InterPro" id="IPR003583">
    <property type="entry name" value="Hlx-hairpin-Hlx_DNA-bd_motif"/>
</dbReference>
<name>A0A4V3HFU2_9BACT</name>
<keyword evidence="2 6" id="KW-0227">DNA damage</keyword>
<dbReference type="CDD" id="cd14332">
    <property type="entry name" value="UBA_RuvA_C"/>
    <property type="match status" value="1"/>
</dbReference>
<feature type="domain" description="Helix-hairpin-helix DNA-binding motif class 1" evidence="7">
    <location>
        <begin position="72"/>
        <end position="91"/>
    </location>
</feature>
<comment type="domain">
    <text evidence="6">Has three domains with a flexible linker between the domains II and III and assumes an 'L' shape. Domain III is highly mobile and contacts RuvB.</text>
</comment>
<dbReference type="NCBIfam" id="TIGR00084">
    <property type="entry name" value="ruvA"/>
    <property type="match status" value="1"/>
</dbReference>
<organism evidence="8 9">
    <name type="scientific">Aminivibrio pyruvatiphilus</name>
    <dbReference type="NCBI Taxonomy" id="1005740"/>
    <lineage>
        <taxon>Bacteria</taxon>
        <taxon>Thermotogati</taxon>
        <taxon>Synergistota</taxon>
        <taxon>Synergistia</taxon>
        <taxon>Synergistales</taxon>
        <taxon>Aminobacteriaceae</taxon>
        <taxon>Aminivibrio</taxon>
    </lineage>
</organism>
<proteinExistence type="inferred from homology"/>
<keyword evidence="9" id="KW-1185">Reference proteome</keyword>
<dbReference type="InterPro" id="IPR012340">
    <property type="entry name" value="NA-bd_OB-fold"/>
</dbReference>
<comment type="function">
    <text evidence="6">The RuvA-RuvB-RuvC complex processes Holliday junction (HJ) DNA during genetic recombination and DNA repair, while the RuvA-RuvB complex plays an important role in the rescue of blocked DNA replication forks via replication fork reversal (RFR). RuvA specifically binds to HJ cruciform DNA, conferring on it an open structure. The RuvB hexamer acts as an ATP-dependent pump, pulling dsDNA into and through the RuvAB complex. HJ branch migration allows RuvC to scan DNA until it finds its consensus sequence, where it cleaves and resolves the cruciform DNA.</text>
</comment>
<dbReference type="GO" id="GO:0005524">
    <property type="term" value="F:ATP binding"/>
    <property type="evidence" value="ECO:0007669"/>
    <property type="project" value="InterPro"/>
</dbReference>
<feature type="region of interest" description="Domain III" evidence="6">
    <location>
        <begin position="150"/>
        <end position="200"/>
    </location>
</feature>
<comment type="similarity">
    <text evidence="6">Belongs to the RuvA family.</text>
</comment>
<keyword evidence="3 6" id="KW-0238">DNA-binding</keyword>
<dbReference type="GO" id="GO:0000400">
    <property type="term" value="F:four-way junction DNA binding"/>
    <property type="evidence" value="ECO:0007669"/>
    <property type="project" value="UniProtKB-UniRule"/>
</dbReference>
<dbReference type="Gene3D" id="1.10.150.20">
    <property type="entry name" value="5' to 3' exonuclease, C-terminal subdomain"/>
    <property type="match status" value="1"/>
</dbReference>
<dbReference type="GO" id="GO:0009378">
    <property type="term" value="F:four-way junction helicase activity"/>
    <property type="evidence" value="ECO:0007669"/>
    <property type="project" value="InterPro"/>
</dbReference>
<comment type="subcellular location">
    <subcellularLocation>
        <location evidence="6">Cytoplasm</location>
    </subcellularLocation>
</comment>
<comment type="caution">
    <text evidence="6">Lacks conserved residue(s) required for the propagation of feature annotation.</text>
</comment>
<dbReference type="InterPro" id="IPR011114">
    <property type="entry name" value="RuvA_C"/>
</dbReference>